<evidence type="ECO:0000313" key="2">
    <source>
        <dbReference type="EMBL" id="KAJ8917551.1"/>
    </source>
</evidence>
<evidence type="ECO:0000313" key="3">
    <source>
        <dbReference type="Proteomes" id="UP001159042"/>
    </source>
</evidence>
<dbReference type="AlphaFoldDB" id="A0AAV8VT40"/>
<feature type="signal peptide" evidence="1">
    <location>
        <begin position="1"/>
        <end position="19"/>
    </location>
</feature>
<dbReference type="Proteomes" id="UP001159042">
    <property type="component" value="Unassembled WGS sequence"/>
</dbReference>
<protein>
    <submittedName>
        <fullName evidence="2">Uncharacterized protein</fullName>
    </submittedName>
</protein>
<feature type="chain" id="PRO_5043619879" evidence="1">
    <location>
        <begin position="20"/>
        <end position="77"/>
    </location>
</feature>
<accession>A0AAV8VT40</accession>
<proteinExistence type="predicted"/>
<evidence type="ECO:0000256" key="1">
    <source>
        <dbReference type="SAM" id="SignalP"/>
    </source>
</evidence>
<comment type="caution">
    <text evidence="2">The sequence shown here is derived from an EMBL/GenBank/DDBJ whole genome shotgun (WGS) entry which is preliminary data.</text>
</comment>
<sequence length="77" mass="9303">MDFFKALLVFLWCLCPILSHPVLTGKDIQSKLVKQEHMPSIEYKYLVRTILPQQDRWWRRGTHRFYAEEKEPKVIEA</sequence>
<organism evidence="2 3">
    <name type="scientific">Exocentrus adspersus</name>
    <dbReference type="NCBI Taxonomy" id="1586481"/>
    <lineage>
        <taxon>Eukaryota</taxon>
        <taxon>Metazoa</taxon>
        <taxon>Ecdysozoa</taxon>
        <taxon>Arthropoda</taxon>
        <taxon>Hexapoda</taxon>
        <taxon>Insecta</taxon>
        <taxon>Pterygota</taxon>
        <taxon>Neoptera</taxon>
        <taxon>Endopterygota</taxon>
        <taxon>Coleoptera</taxon>
        <taxon>Polyphaga</taxon>
        <taxon>Cucujiformia</taxon>
        <taxon>Chrysomeloidea</taxon>
        <taxon>Cerambycidae</taxon>
        <taxon>Lamiinae</taxon>
        <taxon>Acanthocinini</taxon>
        <taxon>Exocentrus</taxon>
    </lineage>
</organism>
<keyword evidence="1" id="KW-0732">Signal</keyword>
<name>A0AAV8VT40_9CUCU</name>
<keyword evidence="3" id="KW-1185">Reference proteome</keyword>
<gene>
    <name evidence="2" type="ORF">NQ315_005600</name>
</gene>
<reference evidence="2 3" key="1">
    <citation type="journal article" date="2023" name="Insect Mol. Biol.">
        <title>Genome sequencing provides insights into the evolution of gene families encoding plant cell wall-degrading enzymes in longhorned beetles.</title>
        <authorList>
            <person name="Shin N.R."/>
            <person name="Okamura Y."/>
            <person name="Kirsch R."/>
            <person name="Pauchet Y."/>
        </authorList>
    </citation>
    <scope>NUCLEOTIDE SEQUENCE [LARGE SCALE GENOMIC DNA]</scope>
    <source>
        <strain evidence="2">EAD_L_NR</strain>
    </source>
</reference>
<dbReference type="EMBL" id="JANEYG010000033">
    <property type="protein sequence ID" value="KAJ8917551.1"/>
    <property type="molecule type" value="Genomic_DNA"/>
</dbReference>